<dbReference type="Proteomes" id="UP000000851">
    <property type="component" value="Chromosome"/>
</dbReference>
<organism evidence="2 3">
    <name type="scientific">Catenulispora acidiphila (strain DSM 44928 / JCM 14897 / NBRC 102108 / NRRL B-24433 / ID139908)</name>
    <dbReference type="NCBI Taxonomy" id="479433"/>
    <lineage>
        <taxon>Bacteria</taxon>
        <taxon>Bacillati</taxon>
        <taxon>Actinomycetota</taxon>
        <taxon>Actinomycetes</taxon>
        <taxon>Catenulisporales</taxon>
        <taxon>Catenulisporaceae</taxon>
        <taxon>Catenulispora</taxon>
    </lineage>
</organism>
<reference evidence="2 3" key="1">
    <citation type="journal article" date="2009" name="Stand. Genomic Sci.">
        <title>Complete genome sequence of Catenulispora acidiphila type strain (ID 139908).</title>
        <authorList>
            <person name="Copeland A."/>
            <person name="Lapidus A."/>
            <person name="Glavina Del Rio T."/>
            <person name="Nolan M."/>
            <person name="Lucas S."/>
            <person name="Chen F."/>
            <person name="Tice H."/>
            <person name="Cheng J.F."/>
            <person name="Bruce D."/>
            <person name="Goodwin L."/>
            <person name="Pitluck S."/>
            <person name="Mikhailova N."/>
            <person name="Pati A."/>
            <person name="Ivanova N."/>
            <person name="Mavromatis K."/>
            <person name="Chen A."/>
            <person name="Palaniappan K."/>
            <person name="Chain P."/>
            <person name="Land M."/>
            <person name="Hauser L."/>
            <person name="Chang Y.J."/>
            <person name="Jeffries C.D."/>
            <person name="Chertkov O."/>
            <person name="Brettin T."/>
            <person name="Detter J.C."/>
            <person name="Han C."/>
            <person name="Ali Z."/>
            <person name="Tindall B.J."/>
            <person name="Goker M."/>
            <person name="Bristow J."/>
            <person name="Eisen J.A."/>
            <person name="Markowitz V."/>
            <person name="Hugenholtz P."/>
            <person name="Kyrpides N.C."/>
            <person name="Klenk H.P."/>
        </authorList>
    </citation>
    <scope>NUCLEOTIDE SEQUENCE [LARGE SCALE GENOMIC DNA]</scope>
    <source>
        <strain evidence="3">DSM 44928 / JCM 14897 / NBRC 102108 / NRRL B-24433 / ID139908</strain>
    </source>
</reference>
<dbReference type="KEGG" id="cai:Caci_6091"/>
<gene>
    <name evidence="2" type="ordered locus">Caci_6091</name>
</gene>
<dbReference type="STRING" id="479433.Caci_6091"/>
<dbReference type="InterPro" id="IPR036610">
    <property type="entry name" value="PEBP-like_sf"/>
</dbReference>
<dbReference type="AlphaFoldDB" id="C7QGR6"/>
<dbReference type="PANTHER" id="PTHR30289:SF1">
    <property type="entry name" value="PEBP (PHOSPHATIDYLETHANOLAMINE-BINDING PROTEIN) FAMILY PROTEIN"/>
    <property type="match status" value="1"/>
</dbReference>
<evidence type="ECO:0000313" key="2">
    <source>
        <dbReference type="EMBL" id="ACU74946.1"/>
    </source>
</evidence>
<evidence type="ECO:0000313" key="3">
    <source>
        <dbReference type="Proteomes" id="UP000000851"/>
    </source>
</evidence>
<keyword evidence="3" id="KW-1185">Reference proteome</keyword>
<dbReference type="PANTHER" id="PTHR30289">
    <property type="entry name" value="UNCHARACTERIZED PROTEIN YBCL-RELATED"/>
    <property type="match status" value="1"/>
</dbReference>
<dbReference type="CDD" id="cd00865">
    <property type="entry name" value="PEBP_bact_arch"/>
    <property type="match status" value="1"/>
</dbReference>
<dbReference type="eggNOG" id="COG1881">
    <property type="taxonomic scope" value="Bacteria"/>
</dbReference>
<dbReference type="InParanoid" id="C7QGR6"/>
<evidence type="ECO:0000256" key="1">
    <source>
        <dbReference type="ARBA" id="ARBA00007120"/>
    </source>
</evidence>
<dbReference type="OrthoDB" id="9797506at2"/>
<dbReference type="RefSeq" id="WP_015794675.1">
    <property type="nucleotide sequence ID" value="NC_013131.1"/>
</dbReference>
<dbReference type="HOGENOM" id="CLU_083918_3_2_11"/>
<dbReference type="InterPro" id="IPR005247">
    <property type="entry name" value="YbhB_YbcL/LppC-like"/>
</dbReference>
<accession>C7QGR6</accession>
<dbReference type="Pfam" id="PF01161">
    <property type="entry name" value="PBP"/>
    <property type="match status" value="1"/>
</dbReference>
<name>C7QGR6_CATAD</name>
<protein>
    <submittedName>
        <fullName evidence="2">PEBP family protein</fullName>
    </submittedName>
</protein>
<sequence length="174" mass="18246">MTLAWDAEHLHSPETLSLTSPDFADGEPIPHVHAGVRLGGEELSPALAWSTAPSETAELLLVIEDPDAPMATPYIHGLALIEPSLTGLSQGALSAEAPGPGVRLLRSSSGRGWIGMAPPKAHGPHRYVFQLFALAEPLTITTKGGAEEAQPRKVLAAAGPVLARGRIDGLYQRS</sequence>
<comment type="similarity">
    <text evidence="1">Belongs to the UPF0098 family.</text>
</comment>
<dbReference type="SUPFAM" id="SSF49777">
    <property type="entry name" value="PEBP-like"/>
    <property type="match status" value="1"/>
</dbReference>
<dbReference type="InterPro" id="IPR008914">
    <property type="entry name" value="PEBP"/>
</dbReference>
<dbReference type="Gene3D" id="3.90.280.10">
    <property type="entry name" value="PEBP-like"/>
    <property type="match status" value="1"/>
</dbReference>
<dbReference type="EMBL" id="CP001700">
    <property type="protein sequence ID" value="ACU74946.1"/>
    <property type="molecule type" value="Genomic_DNA"/>
</dbReference>
<proteinExistence type="inferred from homology"/>